<dbReference type="SUPFAM" id="SSF57667">
    <property type="entry name" value="beta-beta-alpha zinc fingers"/>
    <property type="match status" value="4"/>
</dbReference>
<evidence type="ECO:0000313" key="14">
    <source>
        <dbReference type="EMBL" id="KAI1883871.1"/>
    </source>
</evidence>
<evidence type="ECO:0000256" key="6">
    <source>
        <dbReference type="ARBA" id="ARBA00022771"/>
    </source>
</evidence>
<dbReference type="FunFam" id="3.30.160.60:FF:002343">
    <property type="entry name" value="Zinc finger protein 33A"/>
    <property type="match status" value="1"/>
</dbReference>
<evidence type="ECO:0000256" key="2">
    <source>
        <dbReference type="ARBA" id="ARBA00004123"/>
    </source>
</evidence>
<dbReference type="FunFam" id="3.30.160.60:FF:000506">
    <property type="entry name" value="Zinc finger protein 23"/>
    <property type="match status" value="1"/>
</dbReference>
<dbReference type="Pfam" id="PF00096">
    <property type="entry name" value="zf-C2H2"/>
    <property type="match status" value="6"/>
</dbReference>
<dbReference type="GO" id="GO:0000981">
    <property type="term" value="F:DNA-binding transcription factor activity, RNA polymerase II-specific"/>
    <property type="evidence" value="ECO:0007669"/>
    <property type="project" value="TreeGrafter"/>
</dbReference>
<evidence type="ECO:0000256" key="12">
    <source>
        <dbReference type="PROSITE-ProRule" id="PRU00042"/>
    </source>
</evidence>
<name>A0A8T3CIQ9_9TELE</name>
<dbReference type="SMART" id="SM00355">
    <property type="entry name" value="ZnF_C2H2"/>
    <property type="match status" value="8"/>
</dbReference>
<evidence type="ECO:0000256" key="7">
    <source>
        <dbReference type="ARBA" id="ARBA00022833"/>
    </source>
</evidence>
<protein>
    <recommendedName>
        <fullName evidence="13">C2H2-type domain-containing protein</fullName>
    </recommendedName>
</protein>
<keyword evidence="9" id="KW-0238">DNA-binding</keyword>
<dbReference type="FunFam" id="3.30.160.60:FF:002005">
    <property type="entry name" value="Zinc finger protein 200"/>
    <property type="match status" value="1"/>
</dbReference>
<feature type="domain" description="C2H2-type" evidence="13">
    <location>
        <begin position="252"/>
        <end position="279"/>
    </location>
</feature>
<dbReference type="PANTHER" id="PTHR24394:SF48">
    <property type="entry name" value="ZINC FINGER PROTEIN 771"/>
    <property type="match status" value="1"/>
</dbReference>
<dbReference type="OrthoDB" id="10050330at2759"/>
<evidence type="ECO:0000256" key="8">
    <source>
        <dbReference type="ARBA" id="ARBA00023015"/>
    </source>
</evidence>
<dbReference type="AlphaFoldDB" id="A0A8T3CIQ9"/>
<evidence type="ECO:0000256" key="11">
    <source>
        <dbReference type="ARBA" id="ARBA00023242"/>
    </source>
</evidence>
<dbReference type="PROSITE" id="PS00028">
    <property type="entry name" value="ZINC_FINGER_C2H2_1"/>
    <property type="match status" value="8"/>
</dbReference>
<dbReference type="InterPro" id="IPR036236">
    <property type="entry name" value="Znf_C2H2_sf"/>
</dbReference>
<comment type="similarity">
    <text evidence="3">Belongs to the krueppel C2H2-type zinc-finger protein family.</text>
</comment>
<feature type="domain" description="C2H2-type" evidence="13">
    <location>
        <begin position="392"/>
        <end position="415"/>
    </location>
</feature>
<evidence type="ECO:0000256" key="9">
    <source>
        <dbReference type="ARBA" id="ARBA00023125"/>
    </source>
</evidence>
<proteinExistence type="inferred from homology"/>
<sequence length="415" mass="47376">MADLQHVSSFLHPQDTDCVTAHCGVNPHLTHTKLVKTEPNLDSTDTGDFIKTECPDGTELRCITHLHPNLTKTEMDYGDYIKEEQDSDLKDFHLVTVGFDDVKFESGEGSTSVLMNNVVNRTEDDSKILSEGELIHYSKNVVINNPGTVQVDHKKHTCSDIHKSCDQINLTQNSVHLGGTYNLTEKKNIISGDRIYSCLQCGKIFTRALYLKQHKKIHSVGKPYSCDQCGRCFKQPSHLNQHQIIHSNEKPHKCTQCGKCFNQAATLKQHQRIHTNEEPFRCTQCGMGFKEVQNLKRHQKIHTGEKPYSCPHCGKCFNHVSNLNQHQRIHSNEKTYNCTQCGKCFNEASHLNRHQRIHSGEKPYKCTQCGKSFNQASNLKQHLRIHSNEKTYKCSQCSKCFKQASSLNKHQRLHK</sequence>
<evidence type="ECO:0000256" key="4">
    <source>
        <dbReference type="ARBA" id="ARBA00022723"/>
    </source>
</evidence>
<evidence type="ECO:0000256" key="10">
    <source>
        <dbReference type="ARBA" id="ARBA00023163"/>
    </source>
</evidence>
<evidence type="ECO:0000256" key="5">
    <source>
        <dbReference type="ARBA" id="ARBA00022737"/>
    </source>
</evidence>
<dbReference type="EMBL" id="JAERUA010000023">
    <property type="protein sequence ID" value="KAI1883871.1"/>
    <property type="molecule type" value="Genomic_DNA"/>
</dbReference>
<evidence type="ECO:0000313" key="15">
    <source>
        <dbReference type="Proteomes" id="UP000829720"/>
    </source>
</evidence>
<keyword evidence="5" id="KW-0677">Repeat</keyword>
<feature type="domain" description="C2H2-type" evidence="13">
    <location>
        <begin position="196"/>
        <end position="223"/>
    </location>
</feature>
<keyword evidence="6 12" id="KW-0863">Zinc-finger</keyword>
<dbReference type="GO" id="GO:0005634">
    <property type="term" value="C:nucleus"/>
    <property type="evidence" value="ECO:0007669"/>
    <property type="project" value="UniProtKB-SubCell"/>
</dbReference>
<feature type="domain" description="C2H2-type" evidence="13">
    <location>
        <begin position="364"/>
        <end position="391"/>
    </location>
</feature>
<evidence type="ECO:0000259" key="13">
    <source>
        <dbReference type="PROSITE" id="PS50157"/>
    </source>
</evidence>
<keyword evidence="8" id="KW-0805">Transcription regulation</keyword>
<feature type="domain" description="C2H2-type" evidence="13">
    <location>
        <begin position="224"/>
        <end position="251"/>
    </location>
</feature>
<accession>A0A8T3CIQ9</accession>
<keyword evidence="4" id="KW-0479">Metal-binding</keyword>
<dbReference type="Gene3D" id="3.30.160.60">
    <property type="entry name" value="Classic Zinc Finger"/>
    <property type="match status" value="8"/>
</dbReference>
<keyword evidence="15" id="KW-1185">Reference proteome</keyword>
<keyword evidence="10" id="KW-0804">Transcription</keyword>
<dbReference type="Proteomes" id="UP000829720">
    <property type="component" value="Unassembled WGS sequence"/>
</dbReference>
<keyword evidence="11" id="KW-0539">Nucleus</keyword>
<comment type="subcellular location">
    <subcellularLocation>
        <location evidence="2">Nucleus</location>
    </subcellularLocation>
</comment>
<reference evidence="14" key="1">
    <citation type="submission" date="2021-01" db="EMBL/GenBank/DDBJ databases">
        <authorList>
            <person name="Zahm M."/>
            <person name="Roques C."/>
            <person name="Cabau C."/>
            <person name="Klopp C."/>
            <person name="Donnadieu C."/>
            <person name="Jouanno E."/>
            <person name="Lampietro C."/>
            <person name="Louis A."/>
            <person name="Herpin A."/>
            <person name="Echchiki A."/>
            <person name="Berthelot C."/>
            <person name="Parey E."/>
            <person name="Roest-Crollius H."/>
            <person name="Braasch I."/>
            <person name="Postlethwait J."/>
            <person name="Bobe J."/>
            <person name="Montfort J."/>
            <person name="Bouchez O."/>
            <person name="Begum T."/>
            <person name="Mejri S."/>
            <person name="Adams A."/>
            <person name="Chen W.-J."/>
            <person name="Guiguen Y."/>
        </authorList>
    </citation>
    <scope>NUCLEOTIDE SEQUENCE</scope>
    <source>
        <tissue evidence="14">Blood</tissue>
    </source>
</reference>
<dbReference type="PROSITE" id="PS50157">
    <property type="entry name" value="ZINC_FINGER_C2H2_2"/>
    <property type="match status" value="8"/>
</dbReference>
<feature type="domain" description="C2H2-type" evidence="13">
    <location>
        <begin position="308"/>
        <end position="335"/>
    </location>
</feature>
<dbReference type="GO" id="GO:0003677">
    <property type="term" value="F:DNA binding"/>
    <property type="evidence" value="ECO:0007669"/>
    <property type="project" value="UniProtKB-KW"/>
</dbReference>
<comment type="function">
    <text evidence="1">May be involved in transcriptional regulation.</text>
</comment>
<organism evidence="14 15">
    <name type="scientific">Albula goreensis</name>
    <dbReference type="NCBI Taxonomy" id="1534307"/>
    <lineage>
        <taxon>Eukaryota</taxon>
        <taxon>Metazoa</taxon>
        <taxon>Chordata</taxon>
        <taxon>Craniata</taxon>
        <taxon>Vertebrata</taxon>
        <taxon>Euteleostomi</taxon>
        <taxon>Actinopterygii</taxon>
        <taxon>Neopterygii</taxon>
        <taxon>Teleostei</taxon>
        <taxon>Albuliformes</taxon>
        <taxon>Albulidae</taxon>
        <taxon>Albula</taxon>
    </lineage>
</organism>
<dbReference type="GO" id="GO:0008270">
    <property type="term" value="F:zinc ion binding"/>
    <property type="evidence" value="ECO:0007669"/>
    <property type="project" value="UniProtKB-KW"/>
</dbReference>
<dbReference type="FunFam" id="3.30.160.60:FF:000624">
    <property type="entry name" value="zinc finger protein 697"/>
    <property type="match status" value="1"/>
</dbReference>
<dbReference type="FunFam" id="3.30.160.60:FF:000012">
    <property type="entry name" value="RB-associated KRAB zinc finger protein-like"/>
    <property type="match status" value="1"/>
</dbReference>
<feature type="domain" description="C2H2-type" evidence="13">
    <location>
        <begin position="336"/>
        <end position="363"/>
    </location>
</feature>
<keyword evidence="7" id="KW-0862">Zinc</keyword>
<feature type="domain" description="C2H2-type" evidence="13">
    <location>
        <begin position="280"/>
        <end position="307"/>
    </location>
</feature>
<dbReference type="InterPro" id="IPR013087">
    <property type="entry name" value="Znf_C2H2_type"/>
</dbReference>
<dbReference type="FunFam" id="3.30.160.60:FF:000097">
    <property type="entry name" value="Zinc finger protein"/>
    <property type="match status" value="1"/>
</dbReference>
<evidence type="ECO:0000256" key="3">
    <source>
        <dbReference type="ARBA" id="ARBA00006991"/>
    </source>
</evidence>
<dbReference type="Pfam" id="PF13465">
    <property type="entry name" value="zf-H2C2_2"/>
    <property type="match status" value="1"/>
</dbReference>
<gene>
    <name evidence="14" type="ORF">AGOR_G00236490</name>
</gene>
<comment type="caution">
    <text evidence="14">The sequence shown here is derived from an EMBL/GenBank/DDBJ whole genome shotgun (WGS) entry which is preliminary data.</text>
</comment>
<dbReference type="PANTHER" id="PTHR24394">
    <property type="entry name" value="ZINC FINGER PROTEIN"/>
    <property type="match status" value="1"/>
</dbReference>
<dbReference type="FunFam" id="3.30.160.60:FF:001498">
    <property type="entry name" value="Zinc finger protein 404"/>
    <property type="match status" value="2"/>
</dbReference>
<evidence type="ECO:0000256" key="1">
    <source>
        <dbReference type="ARBA" id="ARBA00003767"/>
    </source>
</evidence>